<dbReference type="Pfam" id="PF01420">
    <property type="entry name" value="Methylase_S"/>
    <property type="match status" value="2"/>
</dbReference>
<feature type="domain" description="Type I restriction modification DNA specificity" evidence="4">
    <location>
        <begin position="15"/>
        <end position="186"/>
    </location>
</feature>
<evidence type="ECO:0000256" key="1">
    <source>
        <dbReference type="ARBA" id="ARBA00010923"/>
    </source>
</evidence>
<dbReference type="SUPFAM" id="SSF116734">
    <property type="entry name" value="DNA methylase specificity domain"/>
    <property type="match status" value="2"/>
</dbReference>
<feature type="domain" description="Type I restriction modification DNA specificity" evidence="4">
    <location>
        <begin position="286"/>
        <end position="389"/>
    </location>
</feature>
<gene>
    <name evidence="5" type="ORF">SAMN04487759_10421</name>
</gene>
<proteinExistence type="inferred from homology"/>
<dbReference type="RefSeq" id="WP_074685672.1">
    <property type="nucleotide sequence ID" value="NZ_FNNF01000004.1"/>
</dbReference>
<dbReference type="PANTHER" id="PTHR30408">
    <property type="entry name" value="TYPE-1 RESTRICTION ENZYME ECOKI SPECIFICITY PROTEIN"/>
    <property type="match status" value="1"/>
</dbReference>
<protein>
    <submittedName>
        <fullName evidence="5">Type I restriction enzyme, S subunit</fullName>
    </submittedName>
</protein>
<accession>A0A1H2QVQ5</accession>
<keyword evidence="2" id="KW-0680">Restriction system</keyword>
<dbReference type="Gene3D" id="3.90.220.20">
    <property type="entry name" value="DNA methylase specificity domains"/>
    <property type="match status" value="2"/>
</dbReference>
<evidence type="ECO:0000256" key="2">
    <source>
        <dbReference type="ARBA" id="ARBA00022747"/>
    </source>
</evidence>
<sequence>MSNIPNIRFKGFTDAWEQRKVSDLLEERNEQAPESEDYPLMAFIANKGVAPKGERYDRGALVKDAKNKNYKKTELGDFIYSSNNLETGSIGLNNYGNASISPVYSIFKPTGIADSDFIGRRFVRKDFINAMIKWRQGVVYGQWKIHESDFLKIEVAVPSLEEQRKIGSYLNNLDNLITLHQRKCEQMKTLKKYMLQKMFPKNGQSVPEIRFDGFTDAWEQRKFSDFTWNAGKRNKNDLDLEPYAITNEHGFIPQSEAHDDFGYMKDTDRKAYNIVMPNSFAYNPARINVGSIGYYDGTENVIVSSLYEVFQTADYVDDRFLWHWFKSEEFPRWIERLQEGSVRLYFYYDKLCECHMLMPSVSEQQKIAKALDELDNLITLHQGECEKLKKLKKYMLQNMFPKKG</sequence>
<name>A0A1H2QVQ5_9FIRM</name>
<reference evidence="5 6" key="1">
    <citation type="submission" date="2016-10" db="EMBL/GenBank/DDBJ databases">
        <authorList>
            <person name="de Groot N.N."/>
        </authorList>
    </citation>
    <scope>NUCLEOTIDE SEQUENCE [LARGE SCALE GENOMIC DNA]</scope>
    <source>
        <strain evidence="5 6">S3b</strain>
    </source>
</reference>
<evidence type="ECO:0000313" key="5">
    <source>
        <dbReference type="EMBL" id="SDW11223.1"/>
    </source>
</evidence>
<dbReference type="EMBL" id="FNNF01000004">
    <property type="protein sequence ID" value="SDW11223.1"/>
    <property type="molecule type" value="Genomic_DNA"/>
</dbReference>
<dbReference type="AlphaFoldDB" id="A0A1H2QVQ5"/>
<dbReference type="InterPro" id="IPR052021">
    <property type="entry name" value="Type-I_RS_S_subunit"/>
</dbReference>
<evidence type="ECO:0000313" key="6">
    <source>
        <dbReference type="Proteomes" id="UP000182429"/>
    </source>
</evidence>
<dbReference type="PANTHER" id="PTHR30408:SF12">
    <property type="entry name" value="TYPE I RESTRICTION ENZYME MJAVIII SPECIFICITY SUBUNIT"/>
    <property type="match status" value="1"/>
</dbReference>
<comment type="similarity">
    <text evidence="1">Belongs to the type-I restriction system S methylase family.</text>
</comment>
<dbReference type="OrthoDB" id="9795776at2"/>
<organism evidence="5 6">
    <name type="scientific">Kandleria vitulina</name>
    <dbReference type="NCBI Taxonomy" id="1630"/>
    <lineage>
        <taxon>Bacteria</taxon>
        <taxon>Bacillati</taxon>
        <taxon>Bacillota</taxon>
        <taxon>Erysipelotrichia</taxon>
        <taxon>Erysipelotrichales</taxon>
        <taxon>Coprobacillaceae</taxon>
        <taxon>Kandleria</taxon>
    </lineage>
</organism>
<dbReference type="InterPro" id="IPR044946">
    <property type="entry name" value="Restrct_endonuc_typeI_TRD_sf"/>
</dbReference>
<dbReference type="InterPro" id="IPR000055">
    <property type="entry name" value="Restrct_endonuc_typeI_TRD"/>
</dbReference>
<evidence type="ECO:0000256" key="3">
    <source>
        <dbReference type="ARBA" id="ARBA00023125"/>
    </source>
</evidence>
<dbReference type="GO" id="GO:0003677">
    <property type="term" value="F:DNA binding"/>
    <property type="evidence" value="ECO:0007669"/>
    <property type="project" value="UniProtKB-KW"/>
</dbReference>
<dbReference type="GO" id="GO:0009307">
    <property type="term" value="P:DNA restriction-modification system"/>
    <property type="evidence" value="ECO:0007669"/>
    <property type="project" value="UniProtKB-KW"/>
</dbReference>
<keyword evidence="3" id="KW-0238">DNA-binding</keyword>
<dbReference type="Proteomes" id="UP000182429">
    <property type="component" value="Unassembled WGS sequence"/>
</dbReference>
<dbReference type="eggNOG" id="COG0732">
    <property type="taxonomic scope" value="Bacteria"/>
</dbReference>
<evidence type="ECO:0000259" key="4">
    <source>
        <dbReference type="Pfam" id="PF01420"/>
    </source>
</evidence>